<dbReference type="SUPFAM" id="SSF53474">
    <property type="entry name" value="alpha/beta-Hydrolases"/>
    <property type="match status" value="1"/>
</dbReference>
<comment type="caution">
    <text evidence="1">The sequence shown here is derived from an EMBL/GenBank/DDBJ whole genome shotgun (WGS) entry which is preliminary data.</text>
</comment>
<dbReference type="Proteomes" id="UP000321456">
    <property type="component" value="Unassembled WGS sequence"/>
</dbReference>
<dbReference type="InterPro" id="IPR029058">
    <property type="entry name" value="AB_hydrolase_fold"/>
</dbReference>
<dbReference type="RefSeq" id="WP_147741832.1">
    <property type="nucleotide sequence ID" value="NZ_VRUR01000001.1"/>
</dbReference>
<evidence type="ECO:0000313" key="1">
    <source>
        <dbReference type="EMBL" id="TXN37679.1"/>
    </source>
</evidence>
<proteinExistence type="predicted"/>
<dbReference type="EMBL" id="VRUR01000001">
    <property type="protein sequence ID" value="TXN37679.1"/>
    <property type="molecule type" value="Genomic_DNA"/>
</dbReference>
<protein>
    <recommendedName>
        <fullName evidence="3">Phospholipase/carboxylesterase/thioesterase domain-containing protein</fullName>
    </recommendedName>
</protein>
<gene>
    <name evidence="1" type="ORF">FVB32_05165</name>
</gene>
<organism evidence="1 2">
    <name type="scientific">Flagellimonas hymeniacidonis</name>
    <dbReference type="NCBI Taxonomy" id="2603628"/>
    <lineage>
        <taxon>Bacteria</taxon>
        <taxon>Pseudomonadati</taxon>
        <taxon>Bacteroidota</taxon>
        <taxon>Flavobacteriia</taxon>
        <taxon>Flavobacteriales</taxon>
        <taxon>Flavobacteriaceae</taxon>
        <taxon>Flagellimonas</taxon>
    </lineage>
</organism>
<dbReference type="AlphaFoldDB" id="A0A5C8V934"/>
<name>A0A5C8V934_9FLAO</name>
<reference evidence="1 2" key="1">
    <citation type="submission" date="2019-08" db="EMBL/GenBank/DDBJ databases">
        <title>Professor.</title>
        <authorList>
            <person name="Park J.S."/>
        </authorList>
    </citation>
    <scope>NUCLEOTIDE SEQUENCE [LARGE SCALE GENOMIC DNA]</scope>
    <source>
        <strain evidence="1 2">176CP5-101</strain>
    </source>
</reference>
<dbReference type="Gene3D" id="3.40.50.1820">
    <property type="entry name" value="alpha/beta hydrolase"/>
    <property type="match status" value="1"/>
</dbReference>
<sequence length="398" mass="45592">MRSLLLSFAFFCGVIFFVPAQETLEKGIVHDSLTVSGTNNETFALYLPKSYQENTLSSIIFIFEPAARGSIGIQPFISASEKYGHILVCSNDSRNGPYERNFDIANNLFNHIFSQFIIKEDEMYLSGFSGGSRLASAIASLTNKFAGVVGCGAGFSYLQEQMPAAQHYAYVGLCGTKDMNYKEMLENKGYLKLIKFNSTLITYDGNHSWPPKKQVLRAFDWLHLQKLKKNGLAKDEAILEQYQSEYNQIQKFKDSLDFLFAAEEYERLIKSYAGFYETDSLAKQLQQLKASKPFKKQTASLTNALKLEKKLSSKLIAQMSSDFENPEKTNFSWWENELRKVNALAEKQDKEINKMVYRIKFDLFARAYSRKNSLLYSNNKDQVKLIDQFLDIIYPKKE</sequence>
<evidence type="ECO:0008006" key="3">
    <source>
        <dbReference type="Google" id="ProtNLM"/>
    </source>
</evidence>
<accession>A0A5C8V934</accession>
<evidence type="ECO:0000313" key="2">
    <source>
        <dbReference type="Proteomes" id="UP000321456"/>
    </source>
</evidence>
<keyword evidence="2" id="KW-1185">Reference proteome</keyword>